<sequence length="323" mass="33370">MIAGDERLAAELAAILGGRHRVAAAAVVDRDGVTTASIGAGLDADYEIGSIAKGVTGLLYADAIERGEVTAETRLRDVLPLEDVPAGGVTLGSLSTHRSGLPSLPSAARPLRRTIALWRHGTNPYGEDLTQLLDQARGVRLGRPRPRYSNLGFELLGHAVASAAGTTYAELLRERITAPLGLDDCYAPASPGALRSGALIGTDRRGRRREPWTGEALAPAGGIRATIGAMAALTSALLEGTAPGTAALDPVAPFGIGSRIGAAWITIEPKGHAITWHNGGTGGFRTWTGLDRGAGRGVVVLSATAVPVDRHGFKLLTGSRVPV</sequence>
<dbReference type="PANTHER" id="PTHR46825:SF15">
    <property type="entry name" value="BETA-LACTAMASE-RELATED DOMAIN-CONTAINING PROTEIN"/>
    <property type="match status" value="1"/>
</dbReference>
<evidence type="ECO:0000313" key="2">
    <source>
        <dbReference type="EMBL" id="SDE05495.1"/>
    </source>
</evidence>
<evidence type="ECO:0000313" key="3">
    <source>
        <dbReference type="Proteomes" id="UP000198949"/>
    </source>
</evidence>
<accession>A0A1G6ZUI4</accession>
<dbReference type="PANTHER" id="PTHR46825">
    <property type="entry name" value="D-ALANYL-D-ALANINE-CARBOXYPEPTIDASE/ENDOPEPTIDASE AMPH"/>
    <property type="match status" value="1"/>
</dbReference>
<name>A0A1G6ZUI4_9ACTN</name>
<evidence type="ECO:0000259" key="1">
    <source>
        <dbReference type="Pfam" id="PF00144"/>
    </source>
</evidence>
<dbReference type="InterPro" id="IPR001466">
    <property type="entry name" value="Beta-lactam-related"/>
</dbReference>
<dbReference type="AlphaFoldDB" id="A0A1G6ZUI4"/>
<keyword evidence="3" id="KW-1185">Reference proteome</keyword>
<dbReference type="EMBL" id="FNAD01000011">
    <property type="protein sequence ID" value="SDE05495.1"/>
    <property type="molecule type" value="Genomic_DNA"/>
</dbReference>
<protein>
    <submittedName>
        <fullName evidence="2">CubicO group peptidase, beta-lactamase class C family</fullName>
    </submittedName>
</protein>
<dbReference type="Proteomes" id="UP000198949">
    <property type="component" value="Unassembled WGS sequence"/>
</dbReference>
<dbReference type="InterPro" id="IPR012338">
    <property type="entry name" value="Beta-lactam/transpept-like"/>
</dbReference>
<reference evidence="3" key="1">
    <citation type="submission" date="2016-10" db="EMBL/GenBank/DDBJ databases">
        <authorList>
            <person name="Varghese N."/>
            <person name="Submissions S."/>
        </authorList>
    </citation>
    <scope>NUCLEOTIDE SEQUENCE [LARGE SCALE GENOMIC DNA]</scope>
    <source>
        <strain evidence="3">CGMCC 4.3516</strain>
    </source>
</reference>
<dbReference type="Gene3D" id="3.40.710.10">
    <property type="entry name" value="DD-peptidase/beta-lactamase superfamily"/>
    <property type="match status" value="1"/>
</dbReference>
<dbReference type="SUPFAM" id="SSF56601">
    <property type="entry name" value="beta-lactamase/transpeptidase-like"/>
    <property type="match status" value="1"/>
</dbReference>
<feature type="domain" description="Beta-lactamase-related" evidence="1">
    <location>
        <begin position="19"/>
        <end position="308"/>
    </location>
</feature>
<dbReference type="STRING" id="58114.SAMN05216270_111179"/>
<dbReference type="InterPro" id="IPR050491">
    <property type="entry name" value="AmpC-like"/>
</dbReference>
<proteinExistence type="predicted"/>
<dbReference type="Pfam" id="PF00144">
    <property type="entry name" value="Beta-lactamase"/>
    <property type="match status" value="1"/>
</dbReference>
<gene>
    <name evidence="2" type="ORF">SAMN05216270_111179</name>
</gene>
<organism evidence="2 3">
    <name type="scientific">Glycomyces harbinensis</name>
    <dbReference type="NCBI Taxonomy" id="58114"/>
    <lineage>
        <taxon>Bacteria</taxon>
        <taxon>Bacillati</taxon>
        <taxon>Actinomycetota</taxon>
        <taxon>Actinomycetes</taxon>
        <taxon>Glycomycetales</taxon>
        <taxon>Glycomycetaceae</taxon>
        <taxon>Glycomyces</taxon>
    </lineage>
</organism>